<dbReference type="Proteomes" id="UP000827976">
    <property type="component" value="Chromosome 1"/>
</dbReference>
<evidence type="ECO:0000313" key="2">
    <source>
        <dbReference type="Proteomes" id="UP000827976"/>
    </source>
</evidence>
<organism evidence="1 2">
    <name type="scientific">Dioscorea alata</name>
    <name type="common">Purple yam</name>
    <dbReference type="NCBI Taxonomy" id="55571"/>
    <lineage>
        <taxon>Eukaryota</taxon>
        <taxon>Viridiplantae</taxon>
        <taxon>Streptophyta</taxon>
        <taxon>Embryophyta</taxon>
        <taxon>Tracheophyta</taxon>
        <taxon>Spermatophyta</taxon>
        <taxon>Magnoliopsida</taxon>
        <taxon>Liliopsida</taxon>
        <taxon>Dioscoreales</taxon>
        <taxon>Dioscoreaceae</taxon>
        <taxon>Dioscorea</taxon>
    </lineage>
</organism>
<evidence type="ECO:0000313" key="1">
    <source>
        <dbReference type="EMBL" id="KAH7692348.1"/>
    </source>
</evidence>
<name>A0ACB7WV36_DIOAL</name>
<protein>
    <submittedName>
        <fullName evidence="1">Uncharacterized protein</fullName>
    </submittedName>
</protein>
<reference evidence="2" key="1">
    <citation type="journal article" date="2022" name="Nat. Commun.">
        <title>Chromosome evolution and the genetic basis of agronomically important traits in greater yam.</title>
        <authorList>
            <person name="Bredeson J.V."/>
            <person name="Lyons J.B."/>
            <person name="Oniyinde I.O."/>
            <person name="Okereke N.R."/>
            <person name="Kolade O."/>
            <person name="Nnabue I."/>
            <person name="Nwadili C.O."/>
            <person name="Hribova E."/>
            <person name="Parker M."/>
            <person name="Nwogha J."/>
            <person name="Shu S."/>
            <person name="Carlson J."/>
            <person name="Kariba R."/>
            <person name="Muthemba S."/>
            <person name="Knop K."/>
            <person name="Barton G.J."/>
            <person name="Sherwood A.V."/>
            <person name="Lopez-Montes A."/>
            <person name="Asiedu R."/>
            <person name="Jamnadass R."/>
            <person name="Muchugi A."/>
            <person name="Goodstein D."/>
            <person name="Egesi C.N."/>
            <person name="Featherston J."/>
            <person name="Asfaw A."/>
            <person name="Simpson G.G."/>
            <person name="Dolezel J."/>
            <person name="Hendre P.S."/>
            <person name="Van Deynze A."/>
            <person name="Kumar P.L."/>
            <person name="Obidiegwu J.E."/>
            <person name="Bhattacharjee R."/>
            <person name="Rokhsar D.S."/>
        </authorList>
    </citation>
    <scope>NUCLEOTIDE SEQUENCE [LARGE SCALE GENOMIC DNA]</scope>
    <source>
        <strain evidence="2">cv. TDa95/00328</strain>
    </source>
</reference>
<sequence>MIKMEIFNSSTRKCRKLTRCPRIISSQADEDKEDIKSTSCQDNENGDDESMVLKVKLVLSRRQVRQLVSVLGRGGRSNGAKITPELVEKIQHVVSRKKHVKFKVESENVVDKRKWKPQLQSIPEEI</sequence>
<keyword evidence="2" id="KW-1185">Reference proteome</keyword>
<accession>A0ACB7WV36</accession>
<gene>
    <name evidence="1" type="ORF">IHE45_01G061100</name>
</gene>
<proteinExistence type="predicted"/>
<comment type="caution">
    <text evidence="1">The sequence shown here is derived from an EMBL/GenBank/DDBJ whole genome shotgun (WGS) entry which is preliminary data.</text>
</comment>
<dbReference type="EMBL" id="CM037011">
    <property type="protein sequence ID" value="KAH7692348.1"/>
    <property type="molecule type" value="Genomic_DNA"/>
</dbReference>